<accession>A0A067LMQ7</accession>
<reference evidence="14 15" key="1">
    <citation type="journal article" date="2014" name="PLoS ONE">
        <title>Global Analysis of Gene Expression Profiles in Physic Nut (Jatropha curcas L.) Seedlings Exposed to Salt Stress.</title>
        <authorList>
            <person name="Zhang L."/>
            <person name="Zhang C."/>
            <person name="Wu P."/>
            <person name="Chen Y."/>
            <person name="Li M."/>
            <person name="Jiang H."/>
            <person name="Wu G."/>
        </authorList>
    </citation>
    <scope>NUCLEOTIDE SEQUENCE [LARGE SCALE GENOMIC DNA]</scope>
    <source>
        <strain evidence="15">cv. GZQX0401</strain>
        <tissue evidence="14">Young leaves</tissue>
    </source>
</reference>
<keyword evidence="3" id="KW-1003">Cell membrane</keyword>
<dbReference type="EC" id="2.7.11.1" evidence="2"/>
<organism evidence="14 15">
    <name type="scientific">Jatropha curcas</name>
    <name type="common">Barbados nut</name>
    <dbReference type="NCBI Taxonomy" id="180498"/>
    <lineage>
        <taxon>Eukaryota</taxon>
        <taxon>Viridiplantae</taxon>
        <taxon>Streptophyta</taxon>
        <taxon>Embryophyta</taxon>
        <taxon>Tracheophyta</taxon>
        <taxon>Spermatophyta</taxon>
        <taxon>Magnoliopsida</taxon>
        <taxon>eudicotyledons</taxon>
        <taxon>Gunneridae</taxon>
        <taxon>Pentapetalae</taxon>
        <taxon>rosids</taxon>
        <taxon>fabids</taxon>
        <taxon>Malpighiales</taxon>
        <taxon>Euphorbiaceae</taxon>
        <taxon>Crotonoideae</taxon>
        <taxon>Jatropheae</taxon>
        <taxon>Jatropha</taxon>
    </lineage>
</organism>
<feature type="binding site" evidence="11">
    <location>
        <position position="204"/>
    </location>
    <ligand>
        <name>Mg(2+)</name>
        <dbReference type="ChEBI" id="CHEBI:18420"/>
    </ligand>
</feature>
<dbReference type="FunFam" id="3.30.200.20:FF:000228">
    <property type="entry name" value="Serine/threonine-protein kinase BIK1"/>
    <property type="match status" value="1"/>
</dbReference>
<feature type="compositionally biased region" description="Low complexity" evidence="12">
    <location>
        <begin position="23"/>
        <end position="38"/>
    </location>
</feature>
<dbReference type="GO" id="GO:0005524">
    <property type="term" value="F:ATP binding"/>
    <property type="evidence" value="ECO:0007669"/>
    <property type="project" value="UniProtKB-KW"/>
</dbReference>
<dbReference type="FunFam" id="1.10.510.10:FF:000095">
    <property type="entry name" value="protein STRUBBELIG-RECEPTOR FAMILY 8"/>
    <property type="match status" value="1"/>
</dbReference>
<dbReference type="Pfam" id="PF07714">
    <property type="entry name" value="PK_Tyr_Ser-Thr"/>
    <property type="match status" value="1"/>
</dbReference>
<dbReference type="InterPro" id="IPR050823">
    <property type="entry name" value="Plant_Ser_Thr_Prot_Kinase"/>
</dbReference>
<keyword evidence="11" id="KW-0460">Magnesium</keyword>
<dbReference type="Proteomes" id="UP000027138">
    <property type="component" value="Unassembled WGS sequence"/>
</dbReference>
<protein>
    <recommendedName>
        <fullName evidence="2">non-specific serine/threonine protein kinase</fullName>
        <ecNumber evidence="2">2.7.11.1</ecNumber>
    </recommendedName>
</protein>
<keyword evidence="11" id="KW-0479">Metal-binding</keyword>
<comment type="catalytic activity">
    <reaction evidence="9">
        <text>L-seryl-[protein] + ATP = O-phospho-L-seryl-[protein] + ADP + H(+)</text>
        <dbReference type="Rhea" id="RHEA:17989"/>
        <dbReference type="Rhea" id="RHEA-COMP:9863"/>
        <dbReference type="Rhea" id="RHEA-COMP:11604"/>
        <dbReference type="ChEBI" id="CHEBI:15378"/>
        <dbReference type="ChEBI" id="CHEBI:29999"/>
        <dbReference type="ChEBI" id="CHEBI:30616"/>
        <dbReference type="ChEBI" id="CHEBI:83421"/>
        <dbReference type="ChEBI" id="CHEBI:456216"/>
        <dbReference type="EC" id="2.7.11.1"/>
    </reaction>
</comment>
<comment type="subcellular location">
    <subcellularLocation>
        <location evidence="1">Cell membrane</location>
    </subcellularLocation>
</comment>
<dbReference type="PROSITE" id="PS00108">
    <property type="entry name" value="PROTEIN_KINASE_ST"/>
    <property type="match status" value="1"/>
</dbReference>
<dbReference type="GO" id="GO:0046872">
    <property type="term" value="F:metal ion binding"/>
    <property type="evidence" value="ECO:0007669"/>
    <property type="project" value="UniProtKB-KW"/>
</dbReference>
<evidence type="ECO:0000256" key="2">
    <source>
        <dbReference type="ARBA" id="ARBA00012513"/>
    </source>
</evidence>
<dbReference type="Gene3D" id="3.30.200.20">
    <property type="entry name" value="Phosphorylase Kinase, domain 1"/>
    <property type="match status" value="1"/>
</dbReference>
<evidence type="ECO:0000256" key="4">
    <source>
        <dbReference type="ARBA" id="ARBA00022679"/>
    </source>
</evidence>
<keyword evidence="7" id="KW-0067">ATP-binding</keyword>
<evidence type="ECO:0000256" key="5">
    <source>
        <dbReference type="ARBA" id="ARBA00022741"/>
    </source>
</evidence>
<evidence type="ECO:0000256" key="6">
    <source>
        <dbReference type="ARBA" id="ARBA00022777"/>
    </source>
</evidence>
<dbReference type="GO" id="GO:0005886">
    <property type="term" value="C:plasma membrane"/>
    <property type="evidence" value="ECO:0007669"/>
    <property type="project" value="UniProtKB-SubCell"/>
</dbReference>
<keyword evidence="6" id="KW-0418">Kinase</keyword>
<dbReference type="SUPFAM" id="SSF56112">
    <property type="entry name" value="Protein kinase-like (PK-like)"/>
    <property type="match status" value="1"/>
</dbReference>
<proteinExistence type="predicted"/>
<keyword evidence="15" id="KW-1185">Reference proteome</keyword>
<comment type="catalytic activity">
    <reaction evidence="8">
        <text>L-threonyl-[protein] + ATP = O-phospho-L-threonyl-[protein] + ADP + H(+)</text>
        <dbReference type="Rhea" id="RHEA:46608"/>
        <dbReference type="Rhea" id="RHEA-COMP:11060"/>
        <dbReference type="Rhea" id="RHEA-COMP:11605"/>
        <dbReference type="ChEBI" id="CHEBI:15378"/>
        <dbReference type="ChEBI" id="CHEBI:30013"/>
        <dbReference type="ChEBI" id="CHEBI:30616"/>
        <dbReference type="ChEBI" id="CHEBI:61977"/>
        <dbReference type="ChEBI" id="CHEBI:456216"/>
        <dbReference type="EC" id="2.7.11.1"/>
    </reaction>
</comment>
<evidence type="ECO:0000256" key="12">
    <source>
        <dbReference type="SAM" id="MobiDB-lite"/>
    </source>
</evidence>
<dbReference type="AlphaFoldDB" id="A0A067LMQ7"/>
<dbReference type="OrthoDB" id="4062651at2759"/>
<dbReference type="InterPro" id="IPR008271">
    <property type="entry name" value="Ser/Thr_kinase_AS"/>
</dbReference>
<sequence length="352" mass="38965">MGLCFSAANTAEGDSHHGGNDMSKSSSKVSSDTVPSTTQTNGQILESPNLKSFGFSELKEATSNFRPGSVLEEGNFGSVFKGRIDEHSLKPSRPDTGMAISVKMLNQNGCQGREELLAEIKYMGLLCHPNLVKLIGYCLEDDRRLLVYEFVPNGSLENHLFGRNSHFQPLSWNLRMKVALDAAKCLAFLHHKADVIYRDFKTSNILLDLNYNAKLYDLGLAKDGPVGCKSHISTRVLGSEGYAAPEYIRTGHLTAKNDVYSFGVVLLEMLSGRRAMDRSKPSEEQNLAKWARCIISIRRTSQVLNPAFLGEHSGNSALKVAQLAYKCISMEPKYRPNMKDVVQTLENLQGQQ</sequence>
<feature type="binding site" evidence="11">
    <location>
        <position position="217"/>
    </location>
    <ligand>
        <name>Mg(2+)</name>
        <dbReference type="ChEBI" id="CHEBI:18420"/>
    </ligand>
</feature>
<name>A0A067LMQ7_JATCU</name>
<dbReference type="GO" id="GO:0004674">
    <property type="term" value="F:protein serine/threonine kinase activity"/>
    <property type="evidence" value="ECO:0007669"/>
    <property type="project" value="UniProtKB-EC"/>
</dbReference>
<evidence type="ECO:0000256" key="1">
    <source>
        <dbReference type="ARBA" id="ARBA00004236"/>
    </source>
</evidence>
<dbReference type="PIRSF" id="PIRSF000615">
    <property type="entry name" value="TyrPK_CSF1-R"/>
    <property type="match status" value="1"/>
</dbReference>
<keyword evidence="5" id="KW-0547">Nucleotide-binding</keyword>
<dbReference type="Gene3D" id="1.10.510.10">
    <property type="entry name" value="Transferase(Phosphotransferase) domain 1"/>
    <property type="match status" value="1"/>
</dbReference>
<evidence type="ECO:0000256" key="8">
    <source>
        <dbReference type="ARBA" id="ARBA00047899"/>
    </source>
</evidence>
<dbReference type="InterPro" id="IPR011009">
    <property type="entry name" value="Kinase-like_dom_sf"/>
</dbReference>
<dbReference type="PROSITE" id="PS50011">
    <property type="entry name" value="PROTEIN_KINASE_DOM"/>
    <property type="match status" value="1"/>
</dbReference>
<dbReference type="InterPro" id="IPR000719">
    <property type="entry name" value="Prot_kinase_dom"/>
</dbReference>
<gene>
    <name evidence="14" type="ORF">JCGZ_06621</name>
</gene>
<keyword evidence="3" id="KW-0472">Membrane</keyword>
<dbReference type="PANTHER" id="PTHR45621">
    <property type="entry name" value="OS01G0588500 PROTEIN-RELATED"/>
    <property type="match status" value="1"/>
</dbReference>
<evidence type="ECO:0000259" key="13">
    <source>
        <dbReference type="PROSITE" id="PS50011"/>
    </source>
</evidence>
<evidence type="ECO:0000256" key="7">
    <source>
        <dbReference type="ARBA" id="ARBA00022840"/>
    </source>
</evidence>
<keyword evidence="4" id="KW-0808">Transferase</keyword>
<evidence type="ECO:0000256" key="3">
    <source>
        <dbReference type="ARBA" id="ARBA00022475"/>
    </source>
</evidence>
<dbReference type="EMBL" id="KK914220">
    <property type="protein sequence ID" value="KDP46110.1"/>
    <property type="molecule type" value="Genomic_DNA"/>
</dbReference>
<evidence type="ECO:0000313" key="14">
    <source>
        <dbReference type="EMBL" id="KDP46110.1"/>
    </source>
</evidence>
<feature type="domain" description="Protein kinase" evidence="13">
    <location>
        <begin position="65"/>
        <end position="348"/>
    </location>
</feature>
<dbReference type="InterPro" id="IPR001245">
    <property type="entry name" value="Ser-Thr/Tyr_kinase_cat_dom"/>
</dbReference>
<evidence type="ECO:0000256" key="9">
    <source>
        <dbReference type="ARBA" id="ARBA00048679"/>
    </source>
</evidence>
<feature type="active site" description="Proton acceptor" evidence="10">
    <location>
        <position position="199"/>
    </location>
</feature>
<evidence type="ECO:0000256" key="11">
    <source>
        <dbReference type="PIRSR" id="PIRSR000615-3"/>
    </source>
</evidence>
<feature type="region of interest" description="Disordered" evidence="12">
    <location>
        <begin position="8"/>
        <end position="45"/>
    </location>
</feature>
<evidence type="ECO:0000256" key="10">
    <source>
        <dbReference type="PIRSR" id="PIRSR000615-1"/>
    </source>
</evidence>
<dbReference type="STRING" id="180498.A0A067LMQ7"/>
<evidence type="ECO:0000313" key="15">
    <source>
        <dbReference type="Proteomes" id="UP000027138"/>
    </source>
</evidence>